<evidence type="ECO:0000256" key="2">
    <source>
        <dbReference type="ARBA" id="ARBA00023125"/>
    </source>
</evidence>
<evidence type="ECO:0000256" key="4">
    <source>
        <dbReference type="PROSITE-ProRule" id="PRU00335"/>
    </source>
</evidence>
<keyword evidence="1" id="KW-0805">Transcription regulation</keyword>
<dbReference type="InterPro" id="IPR011075">
    <property type="entry name" value="TetR_C"/>
</dbReference>
<feature type="DNA-binding region" description="H-T-H motif" evidence="4">
    <location>
        <begin position="25"/>
        <end position="44"/>
    </location>
</feature>
<dbReference type="PANTHER" id="PTHR47506">
    <property type="entry name" value="TRANSCRIPTIONAL REGULATORY PROTEIN"/>
    <property type="match status" value="1"/>
</dbReference>
<accession>A0ABX7X5M5</accession>
<evidence type="ECO:0000256" key="1">
    <source>
        <dbReference type="ARBA" id="ARBA00023015"/>
    </source>
</evidence>
<evidence type="ECO:0000313" key="6">
    <source>
        <dbReference type="EMBL" id="QTR48420.1"/>
    </source>
</evidence>
<dbReference type="InterPro" id="IPR036271">
    <property type="entry name" value="Tet_transcr_reg_TetR-rel_C_sf"/>
</dbReference>
<dbReference type="EMBL" id="CP072801">
    <property type="protein sequence ID" value="QTR48420.1"/>
    <property type="molecule type" value="Genomic_DNA"/>
</dbReference>
<dbReference type="PROSITE" id="PS50977">
    <property type="entry name" value="HTH_TETR_2"/>
    <property type="match status" value="1"/>
</dbReference>
<keyword evidence="3" id="KW-0804">Transcription</keyword>
<proteinExistence type="predicted"/>
<dbReference type="PRINTS" id="PR00455">
    <property type="entry name" value="HTHTETR"/>
</dbReference>
<dbReference type="SUPFAM" id="SSF48498">
    <property type="entry name" value="Tetracyclin repressor-like, C-terminal domain"/>
    <property type="match status" value="1"/>
</dbReference>
<sequence>MRNKKNTLLDKATELFAQGGYTAVGIDRIIAEAGVAKMTMYKHFPSKQHLILAVLQERDHTFRASLKAYVEQYNTPLEKVRAVFAWHGEWFQRPDFSGCMFINASAEFHDSTTEIHQAAAHHKQLLIRYLETLLHETYPSTAKQLAKQLSILLDGAIVAAHVTGNRNAAVDAWEIAALFIQ</sequence>
<evidence type="ECO:0000256" key="3">
    <source>
        <dbReference type="ARBA" id="ARBA00023163"/>
    </source>
</evidence>
<protein>
    <submittedName>
        <fullName evidence="6">TetR/AcrR family transcriptional regulator</fullName>
    </submittedName>
</protein>
<evidence type="ECO:0000313" key="7">
    <source>
        <dbReference type="Proteomes" id="UP000672039"/>
    </source>
</evidence>
<dbReference type="InterPro" id="IPR001647">
    <property type="entry name" value="HTH_TetR"/>
</dbReference>
<keyword evidence="7" id="KW-1185">Reference proteome</keyword>
<dbReference type="SUPFAM" id="SSF46689">
    <property type="entry name" value="Homeodomain-like"/>
    <property type="match status" value="1"/>
</dbReference>
<dbReference type="InterPro" id="IPR009057">
    <property type="entry name" value="Homeodomain-like_sf"/>
</dbReference>
<name>A0ABX7X5M5_9GAMM</name>
<keyword evidence="2 4" id="KW-0238">DNA-binding</keyword>
<gene>
    <name evidence="6" type="ORF">J9253_12370</name>
</gene>
<feature type="domain" description="HTH tetR-type" evidence="5">
    <location>
        <begin position="2"/>
        <end position="62"/>
    </location>
</feature>
<dbReference type="Gene3D" id="1.10.357.10">
    <property type="entry name" value="Tetracycline Repressor, domain 2"/>
    <property type="match status" value="1"/>
</dbReference>
<reference evidence="6 7" key="1">
    <citation type="submission" date="2021-04" db="EMBL/GenBank/DDBJ databases">
        <title>Genomics, taxonomy and metabolism of representatives of sulfur bacteria of the genus Thiothrix: Thiothrix fructosivorans QT, Thiothrix unzii A1T and three new species, Thiothrix subterranea sp. nov., Thiothrix litoralis sp. nov. and 'Candidatus Thiothrix anitrata' sp. nov.</title>
        <authorList>
            <person name="Ravin N.V."/>
            <person name="Smolyakov D."/>
            <person name="Rudenko T.S."/>
            <person name="Mardanov A.V."/>
            <person name="Beletsky A.V."/>
            <person name="Markov N.D."/>
            <person name="Fomenkov A.I."/>
            <person name="Roberts R.J."/>
            <person name="Karnachuk O.V."/>
            <person name="Novikov A."/>
            <person name="Grabovich M.Y."/>
        </authorList>
    </citation>
    <scope>NUCLEOTIDE SEQUENCE [LARGE SCALE GENOMIC DNA]</scope>
    <source>
        <strain evidence="6 7">AS</strain>
    </source>
</reference>
<dbReference type="Pfam" id="PF00440">
    <property type="entry name" value="TetR_N"/>
    <property type="match status" value="1"/>
</dbReference>
<dbReference type="PANTHER" id="PTHR47506:SF3">
    <property type="entry name" value="HTH-TYPE TRANSCRIPTIONAL REGULATOR LMRA"/>
    <property type="match status" value="1"/>
</dbReference>
<dbReference type="Pfam" id="PF16925">
    <property type="entry name" value="TetR_C_13"/>
    <property type="match status" value="1"/>
</dbReference>
<dbReference type="Proteomes" id="UP000672039">
    <property type="component" value="Chromosome"/>
</dbReference>
<evidence type="ECO:0000259" key="5">
    <source>
        <dbReference type="PROSITE" id="PS50977"/>
    </source>
</evidence>
<organism evidence="6 7">
    <name type="scientific">Thiothrix litoralis</name>
    <dbReference type="NCBI Taxonomy" id="2891210"/>
    <lineage>
        <taxon>Bacteria</taxon>
        <taxon>Pseudomonadati</taxon>
        <taxon>Pseudomonadota</taxon>
        <taxon>Gammaproteobacteria</taxon>
        <taxon>Thiotrichales</taxon>
        <taxon>Thiotrichaceae</taxon>
        <taxon>Thiothrix</taxon>
    </lineage>
</organism>